<dbReference type="Gene3D" id="1.25.10.10">
    <property type="entry name" value="Leucine-rich Repeat Variant"/>
    <property type="match status" value="1"/>
</dbReference>
<dbReference type="GO" id="GO:0098003">
    <property type="term" value="P:viral tail assembly"/>
    <property type="evidence" value="ECO:0007669"/>
    <property type="project" value="UniProtKB-KW"/>
</dbReference>
<keyword evidence="1" id="KW-1245">Viral tail assembly</keyword>
<protein>
    <submittedName>
        <fullName evidence="3">Tail tape measure</fullName>
    </submittedName>
</protein>
<reference evidence="3" key="1">
    <citation type="journal article" date="2021" name="Proc. Natl. Acad. Sci. U.S.A.">
        <title>A Catalog of Tens of Thousands of Viruses from Human Metagenomes Reveals Hidden Associations with Chronic Diseases.</title>
        <authorList>
            <person name="Tisza M.J."/>
            <person name="Buck C.B."/>
        </authorList>
    </citation>
    <scope>NUCLEOTIDE SEQUENCE</scope>
    <source>
        <strain evidence="3">Ct3Mm15</strain>
    </source>
</reference>
<evidence type="ECO:0000313" key="3">
    <source>
        <dbReference type="EMBL" id="DAE92535.1"/>
    </source>
</evidence>
<evidence type="ECO:0000256" key="1">
    <source>
        <dbReference type="ARBA" id="ARBA00022465"/>
    </source>
</evidence>
<dbReference type="SUPFAM" id="SSF48371">
    <property type="entry name" value="ARM repeat"/>
    <property type="match status" value="1"/>
</dbReference>
<sequence length="943" mass="96976">MAGADLGTAWLNVVPSFQGMKQKVESELGGVNISGATSSWGKQAGSNLAAGIGGALETIGKIGLGAVAASVGALTAAVGSYIPEAIKASDATDKFQNTLQFAGVDPAKIKDLTAAAQEYADKTIYDLGDIQSMTSKLAANGVKGFDKLAEAAGNLTAAAGGGKNEFSQFGYAMVQINAAGKLMTQDWNQVANAIPGGAGKIMQALKDMGAYTGDFREAMSKGQISAEEFNDAIMSLGFDEVAIKAAQSATTFEGAWGNLEASINKELTGALKEVKPPLTDLINGVADKLVPALGEYLAPAAKTAAGWIQKLADGVKNGEITIESLTYQLGMAAGGFTALIGAGSALKNFGTISAVFSGFDRSLGSAGKSMTNFVKGMPSPGAIVSGFRALPGQLEGSFTSLGSVFDGLGGKISAAGPKVAGGLGRIAELFSPGRMLKMLAFGGIAAAAIAGIGMVVQQGGDELTTRMKEIAAGLPAVIANGAAKIADNLPTLMQQGTEAIRIVGEGIVNAIPELSRAFGQIVPQLVSSLSQALPVLIPLAAQIITSLVGAFTENLPMLVESGLQLLQGLVDGIMAALPTLIAALPTIIQNFLNAFTQSLPRILEMGTQLLNSVIDGILQTLPQLIAMLPTIIQAFLDAFLSNLPLIIQAGVNMLTALINGLIQAIPMLVEMLPTIITSFIDGILSNLPAIIEAGIQLLVGLITGIVQAIPQLIAMLPQIITTIVTTLVQNIPRIISAGIQILVGLVTGIVQAIPQIGSAIAQVGSSILSAVAGFPQMLFESGKKIISGLIDGIKSMFSAAKNAVSGLLSGIRNLLPFSPAKEGPFSGHGWTLYSGMSIAESLADGMQRRGHLFKEAVRDTVAAGQNEIRDLEAGNFTAMAAKNAAGFWSDWTLGKQDNARDLIVRDVNDQLVGRMTVEARGVAAASLGSVTRGSLRERLGVGI</sequence>
<dbReference type="Pfam" id="PF20155">
    <property type="entry name" value="TMP_3"/>
    <property type="match status" value="1"/>
</dbReference>
<dbReference type="NCBIfam" id="TIGR02675">
    <property type="entry name" value="tape_meas_nterm"/>
    <property type="match status" value="1"/>
</dbReference>
<feature type="domain" description="Tape measure protein N-terminal" evidence="2">
    <location>
        <begin position="84"/>
        <end position="264"/>
    </location>
</feature>
<dbReference type="InterPro" id="IPR016024">
    <property type="entry name" value="ARM-type_fold"/>
</dbReference>
<proteinExistence type="predicted"/>
<evidence type="ECO:0000259" key="2">
    <source>
        <dbReference type="Pfam" id="PF20155"/>
    </source>
</evidence>
<dbReference type="InterPro" id="IPR013491">
    <property type="entry name" value="Tape_meas_N"/>
</dbReference>
<dbReference type="InterPro" id="IPR011989">
    <property type="entry name" value="ARM-like"/>
</dbReference>
<organism evidence="3">
    <name type="scientific">Siphoviridae sp. ct3Mm15</name>
    <dbReference type="NCBI Taxonomy" id="2827558"/>
    <lineage>
        <taxon>Viruses</taxon>
        <taxon>Duplodnaviria</taxon>
        <taxon>Heunggongvirae</taxon>
        <taxon>Uroviricota</taxon>
        <taxon>Caudoviricetes</taxon>
    </lineage>
</organism>
<keyword evidence="1" id="KW-1188">Viral release from host cell</keyword>
<name>A0A8S5RSR9_9CAUD</name>
<dbReference type="EMBL" id="BK057802">
    <property type="protein sequence ID" value="DAE92535.1"/>
    <property type="molecule type" value="Genomic_DNA"/>
</dbReference>
<accession>A0A8S5RSR9</accession>